<protein>
    <recommendedName>
        <fullName evidence="5">Ornithine carbamoyltransferase</fullName>
    </recommendedName>
</protein>
<organism evidence="4">
    <name type="scientific">marine metagenome</name>
    <dbReference type="NCBI Taxonomy" id="408172"/>
    <lineage>
        <taxon>unclassified sequences</taxon>
        <taxon>metagenomes</taxon>
        <taxon>ecological metagenomes</taxon>
    </lineage>
</organism>
<dbReference type="Pfam" id="PF00185">
    <property type="entry name" value="OTCace"/>
    <property type="match status" value="1"/>
</dbReference>
<evidence type="ECO:0000313" key="4">
    <source>
        <dbReference type="EMBL" id="SVA92996.1"/>
    </source>
</evidence>
<keyword evidence="1" id="KW-0808">Transferase</keyword>
<dbReference type="GO" id="GO:0016597">
    <property type="term" value="F:amino acid binding"/>
    <property type="evidence" value="ECO:0007669"/>
    <property type="project" value="InterPro"/>
</dbReference>
<evidence type="ECO:0000256" key="1">
    <source>
        <dbReference type="ARBA" id="ARBA00022679"/>
    </source>
</evidence>
<sequence length="309" mass="35315">MNALKHLVDWKFWRDEDVRHVLELARTVKHNRRDFEEHMRGHTLVMLFQKTSTRTRVSFEAGMTELGGHAINLDWRASNFTLSKVRFETQYLSRNAAMIMARLKDNVDILEMEQAASVPVINGCCDLYHPCQALADMLTIAEHRDGKAEGAKLTYIGVYNNVVNSLVSISAALNVRLTLVCPIRDESVVDQASRQRLLDAGLLSETLDATAASRDADYVYTDTWLDMEYFNDPEYEEEKQQRCDLMLPFQINAELLAGSDAHIMHDMPIHPGYEIAEDMVECERSIIYDQAENRLDAQKAIMLHLLHGL</sequence>
<dbReference type="PANTHER" id="PTHR45753">
    <property type="entry name" value="ORNITHINE CARBAMOYLTRANSFERASE, MITOCHONDRIAL"/>
    <property type="match status" value="1"/>
</dbReference>
<feature type="domain" description="Aspartate/ornithine carbamoyltransferase Asp/Orn-binding" evidence="2">
    <location>
        <begin position="150"/>
        <end position="304"/>
    </location>
</feature>
<feature type="domain" description="Aspartate/ornithine carbamoyltransferase carbamoyl-P binding" evidence="3">
    <location>
        <begin position="5"/>
        <end position="142"/>
    </location>
</feature>
<dbReference type="GO" id="GO:0019240">
    <property type="term" value="P:citrulline biosynthetic process"/>
    <property type="evidence" value="ECO:0007669"/>
    <property type="project" value="TreeGrafter"/>
</dbReference>
<dbReference type="InterPro" id="IPR006130">
    <property type="entry name" value="Asp/Orn_carbamoylTrfase"/>
</dbReference>
<dbReference type="AlphaFoldDB" id="A0A381ZUS2"/>
<dbReference type="GO" id="GO:0004585">
    <property type="term" value="F:ornithine carbamoyltransferase activity"/>
    <property type="evidence" value="ECO:0007669"/>
    <property type="project" value="TreeGrafter"/>
</dbReference>
<dbReference type="SUPFAM" id="SSF53671">
    <property type="entry name" value="Aspartate/ornithine carbamoyltransferase"/>
    <property type="match status" value="1"/>
</dbReference>
<dbReference type="NCBIfam" id="NF011379">
    <property type="entry name" value="PRK14804.1"/>
    <property type="match status" value="1"/>
</dbReference>
<dbReference type="PRINTS" id="PR00102">
    <property type="entry name" value="OTCASE"/>
</dbReference>
<proteinExistence type="predicted"/>
<dbReference type="GO" id="GO:0042450">
    <property type="term" value="P:L-arginine biosynthetic process via ornithine"/>
    <property type="evidence" value="ECO:0007669"/>
    <property type="project" value="TreeGrafter"/>
</dbReference>
<dbReference type="PROSITE" id="PS00097">
    <property type="entry name" value="CARBAMOYLTRANSFERASE"/>
    <property type="match status" value="1"/>
</dbReference>
<dbReference type="Pfam" id="PF02729">
    <property type="entry name" value="OTCace_N"/>
    <property type="match status" value="1"/>
</dbReference>
<dbReference type="InterPro" id="IPR036901">
    <property type="entry name" value="Asp/Orn_carbamoylTrfase_sf"/>
</dbReference>
<dbReference type="EMBL" id="UINC01022745">
    <property type="protein sequence ID" value="SVA92996.1"/>
    <property type="molecule type" value="Genomic_DNA"/>
</dbReference>
<dbReference type="PRINTS" id="PR00100">
    <property type="entry name" value="AOTCASE"/>
</dbReference>
<dbReference type="PANTHER" id="PTHR45753:SF3">
    <property type="entry name" value="ORNITHINE TRANSCARBAMYLASE, MITOCHONDRIAL"/>
    <property type="match status" value="1"/>
</dbReference>
<reference evidence="4" key="1">
    <citation type="submission" date="2018-05" db="EMBL/GenBank/DDBJ databases">
        <authorList>
            <person name="Lanie J.A."/>
            <person name="Ng W.-L."/>
            <person name="Kazmierczak K.M."/>
            <person name="Andrzejewski T.M."/>
            <person name="Davidsen T.M."/>
            <person name="Wayne K.J."/>
            <person name="Tettelin H."/>
            <person name="Glass J.I."/>
            <person name="Rusch D."/>
            <person name="Podicherti R."/>
            <person name="Tsui H.-C.T."/>
            <person name="Winkler M.E."/>
        </authorList>
    </citation>
    <scope>NUCLEOTIDE SEQUENCE</scope>
</reference>
<evidence type="ECO:0008006" key="5">
    <source>
        <dbReference type="Google" id="ProtNLM"/>
    </source>
</evidence>
<evidence type="ECO:0000259" key="3">
    <source>
        <dbReference type="Pfam" id="PF02729"/>
    </source>
</evidence>
<dbReference type="InterPro" id="IPR006131">
    <property type="entry name" value="Asp_carbamoyltransf_Asp/Orn-bd"/>
</dbReference>
<name>A0A381ZUS2_9ZZZZ</name>
<dbReference type="Gene3D" id="3.40.50.1370">
    <property type="entry name" value="Aspartate/ornithine carbamoyltransferase"/>
    <property type="match status" value="2"/>
</dbReference>
<accession>A0A381ZUS2</accession>
<evidence type="ECO:0000259" key="2">
    <source>
        <dbReference type="Pfam" id="PF00185"/>
    </source>
</evidence>
<gene>
    <name evidence="4" type="ORF">METZ01_LOCUS145850</name>
</gene>
<dbReference type="InterPro" id="IPR006132">
    <property type="entry name" value="Asp/Orn_carbamoyltranf_P-bd"/>
</dbReference>
<dbReference type="InterPro" id="IPR002292">
    <property type="entry name" value="Orn/put_carbamltrans"/>
</dbReference>